<gene>
    <name evidence="2" type="ORF">IAD03_05150</name>
</gene>
<protein>
    <submittedName>
        <fullName evidence="2">Sugar phosphate isomerase/epimerase</fullName>
    </submittedName>
</protein>
<name>A0A9D1K1V8_9FIRM</name>
<dbReference type="AlphaFoldDB" id="A0A9D1K1V8"/>
<accession>A0A9D1K1V8</accession>
<organism evidence="2 3">
    <name type="scientific">Candidatus Caccousia stercoris</name>
    <dbReference type="NCBI Taxonomy" id="2840723"/>
    <lineage>
        <taxon>Bacteria</taxon>
        <taxon>Bacillati</taxon>
        <taxon>Bacillota</taxon>
        <taxon>Clostridia</taxon>
        <taxon>Eubacteriales</taxon>
        <taxon>Oscillospiraceae</taxon>
        <taxon>Oscillospiraceae incertae sedis</taxon>
        <taxon>Candidatus Caccousia</taxon>
    </lineage>
</organism>
<dbReference type="GO" id="GO:0016853">
    <property type="term" value="F:isomerase activity"/>
    <property type="evidence" value="ECO:0007669"/>
    <property type="project" value="UniProtKB-KW"/>
</dbReference>
<sequence length="319" mass="36770">MMKRKYSIITGFMGKVQDRFIDYQPPRDIKDMIEMASRVKGCSGLELVYPQNFTDPKEIKPVLEAYGLGVSTVNLNVKGDMKWRYGSFSNPDPQIRRDAVDELKRAMDHAAALDCSTVTTALLNDGVDYPFELNYLDAFQYTLEGIREAAEYRSDIRISLEYKQSEPRVHCLLNNAGKMAYLAQMTGKENVGVTLDFGHALQALEVPADSASFLGQTRKLFYVHINDNFRNWDWDMVPGTVNLWDYIEFALALKKVGYDGWITADVFPQRHDPILIMEKTFEWMDYIFDVAEKIDEEKLAVMQKELKTFEILDYIRSLL</sequence>
<reference evidence="2" key="1">
    <citation type="submission" date="2020-10" db="EMBL/GenBank/DDBJ databases">
        <authorList>
            <person name="Gilroy R."/>
        </authorList>
    </citation>
    <scope>NUCLEOTIDE SEQUENCE</scope>
    <source>
        <strain evidence="2">6086</strain>
    </source>
</reference>
<dbReference type="InterPro" id="IPR013022">
    <property type="entry name" value="Xyl_isomerase-like_TIM-brl"/>
</dbReference>
<evidence type="ECO:0000313" key="3">
    <source>
        <dbReference type="Proteomes" id="UP000824141"/>
    </source>
</evidence>
<dbReference type="SUPFAM" id="SSF51658">
    <property type="entry name" value="Xylose isomerase-like"/>
    <property type="match status" value="1"/>
</dbReference>
<dbReference type="Proteomes" id="UP000824141">
    <property type="component" value="Unassembled WGS sequence"/>
</dbReference>
<dbReference type="EMBL" id="DVJM01000104">
    <property type="protein sequence ID" value="HIS78740.1"/>
    <property type="molecule type" value="Genomic_DNA"/>
</dbReference>
<dbReference type="PANTHER" id="PTHR12110">
    <property type="entry name" value="HYDROXYPYRUVATE ISOMERASE"/>
    <property type="match status" value="1"/>
</dbReference>
<reference evidence="2" key="2">
    <citation type="journal article" date="2021" name="PeerJ">
        <title>Extensive microbial diversity within the chicken gut microbiome revealed by metagenomics and culture.</title>
        <authorList>
            <person name="Gilroy R."/>
            <person name="Ravi A."/>
            <person name="Getino M."/>
            <person name="Pursley I."/>
            <person name="Horton D.L."/>
            <person name="Alikhan N.F."/>
            <person name="Baker D."/>
            <person name="Gharbi K."/>
            <person name="Hall N."/>
            <person name="Watson M."/>
            <person name="Adriaenssens E.M."/>
            <person name="Foster-Nyarko E."/>
            <person name="Jarju S."/>
            <person name="Secka A."/>
            <person name="Antonio M."/>
            <person name="Oren A."/>
            <person name="Chaudhuri R.R."/>
            <person name="La Ragione R."/>
            <person name="Hildebrand F."/>
            <person name="Pallen M.J."/>
        </authorList>
    </citation>
    <scope>NUCLEOTIDE SEQUENCE</scope>
    <source>
        <strain evidence="2">6086</strain>
    </source>
</reference>
<keyword evidence="2" id="KW-0413">Isomerase</keyword>
<evidence type="ECO:0000313" key="2">
    <source>
        <dbReference type="EMBL" id="HIS78740.1"/>
    </source>
</evidence>
<proteinExistence type="predicted"/>
<dbReference type="Gene3D" id="3.20.20.150">
    <property type="entry name" value="Divalent-metal-dependent TIM barrel enzymes"/>
    <property type="match status" value="1"/>
</dbReference>
<dbReference type="PANTHER" id="PTHR12110:SF21">
    <property type="entry name" value="XYLOSE ISOMERASE-LIKE TIM BARREL DOMAIN-CONTAINING PROTEIN"/>
    <property type="match status" value="1"/>
</dbReference>
<evidence type="ECO:0000259" key="1">
    <source>
        <dbReference type="Pfam" id="PF01261"/>
    </source>
</evidence>
<comment type="caution">
    <text evidence="2">The sequence shown here is derived from an EMBL/GenBank/DDBJ whole genome shotgun (WGS) entry which is preliminary data.</text>
</comment>
<dbReference type="InterPro" id="IPR036237">
    <property type="entry name" value="Xyl_isomerase-like_sf"/>
</dbReference>
<dbReference type="InterPro" id="IPR050312">
    <property type="entry name" value="IolE/XylAMocC-like"/>
</dbReference>
<feature type="domain" description="Xylose isomerase-like TIM barrel" evidence="1">
    <location>
        <begin position="41"/>
        <end position="285"/>
    </location>
</feature>
<dbReference type="Pfam" id="PF01261">
    <property type="entry name" value="AP_endonuc_2"/>
    <property type="match status" value="1"/>
</dbReference>